<evidence type="ECO:0000313" key="2">
    <source>
        <dbReference type="Proteomes" id="UP000595437"/>
    </source>
</evidence>
<reference evidence="2" key="1">
    <citation type="submission" date="2021-01" db="EMBL/GenBank/DDBJ databases">
        <title>Caligus Genome Assembly.</title>
        <authorList>
            <person name="Gallardo-Escarate C."/>
        </authorList>
    </citation>
    <scope>NUCLEOTIDE SEQUENCE [LARGE SCALE GENOMIC DNA]</scope>
</reference>
<feature type="non-terminal residue" evidence="1">
    <location>
        <position position="1"/>
    </location>
</feature>
<keyword evidence="2" id="KW-1185">Reference proteome</keyword>
<organism evidence="1 2">
    <name type="scientific">Caligus rogercresseyi</name>
    <name type="common">Sea louse</name>
    <dbReference type="NCBI Taxonomy" id="217165"/>
    <lineage>
        <taxon>Eukaryota</taxon>
        <taxon>Metazoa</taxon>
        <taxon>Ecdysozoa</taxon>
        <taxon>Arthropoda</taxon>
        <taxon>Crustacea</taxon>
        <taxon>Multicrustacea</taxon>
        <taxon>Hexanauplia</taxon>
        <taxon>Copepoda</taxon>
        <taxon>Siphonostomatoida</taxon>
        <taxon>Caligidae</taxon>
        <taxon>Caligus</taxon>
    </lineage>
</organism>
<proteinExistence type="predicted"/>
<dbReference type="Proteomes" id="UP000595437">
    <property type="component" value="Chromosome 1"/>
</dbReference>
<gene>
    <name evidence="1" type="ORF">FKW44_000768</name>
</gene>
<dbReference type="EMBL" id="CP045890">
    <property type="protein sequence ID" value="QQP56186.1"/>
    <property type="molecule type" value="Genomic_DNA"/>
</dbReference>
<sequence>GRLSTAEAVTEEKAVDVKKMMEKYEQGQSVDASSGTGVSGSAIVRDMISGGSAIVSGVSSMTSGGSGLVSGRGGMVSGGSGITSGGSGLVSGNSNMISGGSAMTSGGSTMTSGGSALVGGSSVTVSGDAVTSMVLNPGSELKSVGLITSERLASMIPSITTTTIEDGNVQDVLQQVVSSFEEAAPGYTVHKTVVTSSRRPLKWFRPP</sequence>
<dbReference type="AlphaFoldDB" id="A0A7T8KI11"/>
<evidence type="ECO:0000313" key="1">
    <source>
        <dbReference type="EMBL" id="QQP56186.1"/>
    </source>
</evidence>
<accession>A0A7T8KI11</accession>
<protein>
    <submittedName>
        <fullName evidence="1">Uncharacterized protein</fullName>
    </submittedName>
</protein>
<name>A0A7T8KI11_CALRO</name>